<dbReference type="InterPro" id="IPR003018">
    <property type="entry name" value="GAF"/>
</dbReference>
<evidence type="ECO:0000256" key="3">
    <source>
        <dbReference type="ARBA" id="ARBA00022801"/>
    </source>
</evidence>
<dbReference type="Ensembl" id="ENSSANT00000060246.1">
    <property type="protein sequence ID" value="ENSSANP00000056609.1"/>
    <property type="gene ID" value="ENSSANG00000028249.1"/>
</dbReference>
<evidence type="ECO:0000256" key="4">
    <source>
        <dbReference type="PIRSR" id="PIRSR623088-1"/>
    </source>
</evidence>
<dbReference type="InterPro" id="IPR023088">
    <property type="entry name" value="PDEase"/>
</dbReference>
<feature type="binding site" evidence="6">
    <location>
        <position position="461"/>
    </location>
    <ligand>
        <name>Zn(2+)</name>
        <dbReference type="ChEBI" id="CHEBI:29105"/>
        <label>1</label>
    </ligand>
</feature>
<dbReference type="Gene3D" id="3.30.450.40">
    <property type="match status" value="2"/>
</dbReference>
<dbReference type="FunFam" id="1.10.1300.10:FF:000007">
    <property type="entry name" value="Phosphodiesterase 10A"/>
    <property type="match status" value="1"/>
</dbReference>
<dbReference type="Pfam" id="PF00233">
    <property type="entry name" value="PDEase_I"/>
    <property type="match status" value="1"/>
</dbReference>
<dbReference type="Pfam" id="PF01590">
    <property type="entry name" value="GAF"/>
    <property type="match status" value="2"/>
</dbReference>
<feature type="binding site" evidence="6">
    <location>
        <position position="606"/>
    </location>
    <ligand>
        <name>Zn(2+)</name>
        <dbReference type="ChEBI" id="CHEBI:29105"/>
        <label>1</label>
    </ligand>
</feature>
<evidence type="ECO:0000259" key="9">
    <source>
        <dbReference type="PROSITE" id="PS51845"/>
    </source>
</evidence>
<keyword evidence="11" id="KW-1185">Reference proteome</keyword>
<feature type="binding site" evidence="5">
    <location>
        <position position="496"/>
    </location>
    <ligand>
        <name>AMP</name>
        <dbReference type="ChEBI" id="CHEBI:456215"/>
    </ligand>
</feature>
<dbReference type="AlphaFoldDB" id="A0A671PFB6"/>
<organism evidence="10 11">
    <name type="scientific">Sinocyclocheilus anshuiensis</name>
    <dbReference type="NCBI Taxonomy" id="1608454"/>
    <lineage>
        <taxon>Eukaryota</taxon>
        <taxon>Metazoa</taxon>
        <taxon>Chordata</taxon>
        <taxon>Craniata</taxon>
        <taxon>Vertebrata</taxon>
        <taxon>Euteleostomi</taxon>
        <taxon>Actinopterygii</taxon>
        <taxon>Neopterygii</taxon>
        <taxon>Teleostei</taxon>
        <taxon>Ostariophysi</taxon>
        <taxon>Cypriniformes</taxon>
        <taxon>Cyprinidae</taxon>
        <taxon>Cyprininae</taxon>
        <taxon>Sinocyclocheilus</taxon>
    </lineage>
</organism>
<dbReference type="InterPro" id="IPR029016">
    <property type="entry name" value="GAF-like_dom_sf"/>
</dbReference>
<feature type="active site" description="Proton donor" evidence="4">
    <location>
        <position position="457"/>
    </location>
</feature>
<evidence type="ECO:0000256" key="5">
    <source>
        <dbReference type="PIRSR" id="PIRSR623088-2"/>
    </source>
</evidence>
<dbReference type="EC" id="3.1.4.-" evidence="7"/>
<dbReference type="InterPro" id="IPR003607">
    <property type="entry name" value="HD/PDEase_dom"/>
</dbReference>
<comment type="similarity">
    <text evidence="7">Belongs to the cyclic nucleotide phosphodiesterase family.</text>
</comment>
<dbReference type="SUPFAM" id="SSF55781">
    <property type="entry name" value="GAF domain-like"/>
    <property type="match status" value="2"/>
</dbReference>
<keyword evidence="2 6" id="KW-0479">Metal-binding</keyword>
<dbReference type="InterPro" id="IPR002073">
    <property type="entry name" value="PDEase_catalytic_dom"/>
</dbReference>
<feature type="binding site" evidence="6">
    <location>
        <position position="496"/>
    </location>
    <ligand>
        <name>Zn(2+)</name>
        <dbReference type="ChEBI" id="CHEBI:29105"/>
        <label>2</label>
    </ligand>
</feature>
<dbReference type="GO" id="GO:0004114">
    <property type="term" value="F:3',5'-cyclic-nucleotide phosphodiesterase activity"/>
    <property type="evidence" value="ECO:0007669"/>
    <property type="project" value="InterPro"/>
</dbReference>
<dbReference type="InterPro" id="IPR023174">
    <property type="entry name" value="PDEase_CS"/>
</dbReference>
<evidence type="ECO:0000256" key="8">
    <source>
        <dbReference type="SAM" id="MobiDB-lite"/>
    </source>
</evidence>
<feature type="binding site" evidence="5">
    <location>
        <begin position="457"/>
        <end position="461"/>
    </location>
    <ligand>
        <name>AMP</name>
        <dbReference type="ChEBI" id="CHEBI:456215"/>
    </ligand>
</feature>
<dbReference type="PANTHER" id="PTHR11347">
    <property type="entry name" value="CYCLIC NUCLEOTIDE PHOSPHODIESTERASE"/>
    <property type="match status" value="1"/>
</dbReference>
<dbReference type="FunFam" id="3.30.450.40:FF:000011">
    <property type="entry name" value="Phosphodiesterase"/>
    <property type="match status" value="1"/>
</dbReference>
<dbReference type="InterPro" id="IPR036971">
    <property type="entry name" value="PDEase_catalytic_dom_sf"/>
</dbReference>
<sequence length="727" mass="81991">MEDGPPSTSCFRRFTDCFLGSSLTDEKVKAYLSLHPQMLDEFVLESVSAETVDRWLKRKSSSQPADESSAKDVSRYQDTNMQSVVYELNSYMEQRLDTGGDNKLLLYELCNIIKTATKADGFALYFLGECNNSLCLFTPTGAKEGLPGLIPSGPITFGTTIGAHVAKTRKTLLVEDIMGDERFPHGTGQDSGIRVHSVLCLPILTAIGDLIAILELHRHLGREPFNLSHLEVATANLAWASVAIHQVQVCRGLAKQTELNDFLLDVSKTYFDNIVAIDSLLEHIMIYAKNLVNADRCALFQVDHNNKELYSDLFDIGEENEGKPVFRKTKEIRFSIEKGIAGQVARTGEVLNIPDAYADPRFNRHSECIYRVTMEKLSYHSICTSEEWKTLTHLSLPSAIYKEIELFHFDVAPFEELWPAIFVYMVHNSCGKNSFEQEKLCRFTMSVRKNYRRVPYHNWKHAVTVAHCMYAILLKTTGIFTELERKGLLIACLCHDLDHRGYSNSYLQKFDHPLAALYSTSTMEQHHFSQTVSILQLEGHNIFSNLTSSEYEQVLEIIRKAIIATDLALYFGNRKQLTELLATGVLDLNNRAHRDRVIGLMMTACDLCSVTKLWSVTQLTANDIYAEFWAEGDEIKKIGMQPIPMMDRDKKDEVPQGQVGFYNAVAIPCYTTLSELFPPSSPLLTACRENLAQWEQIVQGEDTSTWASTNEAELSETSDSGPVKVDN</sequence>
<evidence type="ECO:0000256" key="6">
    <source>
        <dbReference type="PIRSR" id="PIRSR623088-3"/>
    </source>
</evidence>
<dbReference type="PRINTS" id="PR00387">
    <property type="entry name" value="PDIESTERASE1"/>
</dbReference>
<feature type="compositionally biased region" description="Polar residues" evidence="8">
    <location>
        <begin position="702"/>
        <end position="720"/>
    </location>
</feature>
<evidence type="ECO:0000313" key="11">
    <source>
        <dbReference type="Proteomes" id="UP000472260"/>
    </source>
</evidence>
<protein>
    <recommendedName>
        <fullName evidence="7">Phosphodiesterase</fullName>
        <ecNumber evidence="7">3.1.4.-</ecNumber>
    </recommendedName>
</protein>
<dbReference type="PROSITE" id="PS51845">
    <property type="entry name" value="PDEASE_I_2"/>
    <property type="match status" value="1"/>
</dbReference>
<gene>
    <name evidence="10" type="primary">LOC107660237</name>
</gene>
<dbReference type="GO" id="GO:0046872">
    <property type="term" value="F:metal ion binding"/>
    <property type="evidence" value="ECO:0007669"/>
    <property type="project" value="UniProtKB-KW"/>
</dbReference>
<feature type="region of interest" description="Disordered" evidence="8">
    <location>
        <begin position="702"/>
        <end position="727"/>
    </location>
</feature>
<feature type="domain" description="PDEase" evidence="9">
    <location>
        <begin position="384"/>
        <end position="701"/>
    </location>
</feature>
<evidence type="ECO:0000313" key="10">
    <source>
        <dbReference type="Ensembl" id="ENSSANP00000056609.1"/>
    </source>
</evidence>
<evidence type="ECO:0000256" key="1">
    <source>
        <dbReference type="ARBA" id="ARBA00022535"/>
    </source>
</evidence>
<dbReference type="GO" id="GO:0007165">
    <property type="term" value="P:signal transduction"/>
    <property type="evidence" value="ECO:0007669"/>
    <property type="project" value="InterPro"/>
</dbReference>
<dbReference type="CDD" id="cd00077">
    <property type="entry name" value="HDc"/>
    <property type="match status" value="1"/>
</dbReference>
<name>A0A671PFB6_9TELE</name>
<evidence type="ECO:0000256" key="2">
    <source>
        <dbReference type="ARBA" id="ARBA00022723"/>
    </source>
</evidence>
<proteinExistence type="inferred from homology"/>
<evidence type="ECO:0000256" key="7">
    <source>
        <dbReference type="RuleBase" id="RU363067"/>
    </source>
</evidence>
<feature type="binding site" evidence="5">
    <location>
        <position position="606"/>
    </location>
    <ligand>
        <name>AMP</name>
        <dbReference type="ChEBI" id="CHEBI:456215"/>
    </ligand>
</feature>
<feature type="binding site" evidence="6">
    <location>
        <position position="495"/>
    </location>
    <ligand>
        <name>Zn(2+)</name>
        <dbReference type="ChEBI" id="CHEBI:29105"/>
        <label>1</label>
    </ligand>
</feature>
<dbReference type="Proteomes" id="UP000472260">
    <property type="component" value="Unassembled WGS sequence"/>
</dbReference>
<keyword evidence="3 7" id="KW-0378">Hydrolase</keyword>
<comment type="cofactor">
    <cofactor evidence="7">
        <name>a divalent metal cation</name>
        <dbReference type="ChEBI" id="CHEBI:60240"/>
    </cofactor>
    <text evidence="7">Binds 2 divalent metal cations per subunit. Site 1 may preferentially bind zinc ions, while site 2 has a preference for magnesium and/or manganese ions.</text>
</comment>
<dbReference type="SMART" id="SM00471">
    <property type="entry name" value="HDc"/>
    <property type="match status" value="1"/>
</dbReference>
<reference evidence="10" key="2">
    <citation type="submission" date="2025-09" db="UniProtKB">
        <authorList>
            <consortium name="Ensembl"/>
        </authorList>
    </citation>
    <scope>IDENTIFICATION</scope>
</reference>
<dbReference type="SMART" id="SM00065">
    <property type="entry name" value="GAF"/>
    <property type="match status" value="2"/>
</dbReference>
<reference evidence="10" key="1">
    <citation type="submission" date="2025-08" db="UniProtKB">
        <authorList>
            <consortium name="Ensembl"/>
        </authorList>
    </citation>
    <scope>IDENTIFICATION</scope>
</reference>
<dbReference type="Gene3D" id="1.10.1300.10">
    <property type="entry name" value="3'5'-cyclic nucleotide phosphodiesterase, catalytic domain"/>
    <property type="match status" value="1"/>
</dbReference>
<keyword evidence="1" id="KW-0140">cGMP</keyword>
<accession>A0A671PFB6</accession>
<dbReference type="SUPFAM" id="SSF109604">
    <property type="entry name" value="HD-domain/PDEase-like"/>
    <property type="match status" value="1"/>
</dbReference>
<feature type="binding site" evidence="6">
    <location>
        <position position="496"/>
    </location>
    <ligand>
        <name>Zn(2+)</name>
        <dbReference type="ChEBI" id="CHEBI:29105"/>
        <label>1</label>
    </ligand>
</feature>
<feature type="binding site" evidence="5">
    <location>
        <position position="658"/>
    </location>
    <ligand>
        <name>AMP</name>
        <dbReference type="ChEBI" id="CHEBI:456215"/>
    </ligand>
</feature>
<dbReference type="PROSITE" id="PS00126">
    <property type="entry name" value="PDEASE_I_1"/>
    <property type="match status" value="1"/>
</dbReference>